<organism evidence="2 3">
    <name type="scientific">Citricoccus muralis</name>
    <dbReference type="NCBI Taxonomy" id="169134"/>
    <lineage>
        <taxon>Bacteria</taxon>
        <taxon>Bacillati</taxon>
        <taxon>Actinomycetota</taxon>
        <taxon>Actinomycetes</taxon>
        <taxon>Micrococcales</taxon>
        <taxon>Micrococcaceae</taxon>
        <taxon>Citricoccus</taxon>
    </lineage>
</organism>
<gene>
    <name evidence="2" type="ORF">P8192_00735</name>
</gene>
<protein>
    <submittedName>
        <fullName evidence="2">Helix-turn-helix transcriptional regulator</fullName>
    </submittedName>
</protein>
<dbReference type="RefSeq" id="WP_278157784.1">
    <property type="nucleotide sequence ID" value="NZ_CP121252.1"/>
</dbReference>
<evidence type="ECO:0000313" key="3">
    <source>
        <dbReference type="Proteomes" id="UP001219037"/>
    </source>
</evidence>
<keyword evidence="3" id="KW-1185">Reference proteome</keyword>
<reference evidence="2 3" key="1">
    <citation type="submission" date="2023-04" db="EMBL/GenBank/DDBJ databases">
        <title>Funneling lignin-derived compounds into biodiesel using alkali-halophilic Citricoccus sp. P2.</title>
        <authorList>
            <person name="Luo C.-B."/>
        </authorList>
    </citation>
    <scope>NUCLEOTIDE SEQUENCE [LARGE SCALE GENOMIC DNA]</scope>
    <source>
        <strain evidence="2 3">P2</strain>
    </source>
</reference>
<accession>A0ABY8H6C0</accession>
<dbReference type="CDD" id="cd00093">
    <property type="entry name" value="HTH_XRE"/>
    <property type="match status" value="1"/>
</dbReference>
<dbReference type="EMBL" id="CP121252">
    <property type="protein sequence ID" value="WFP16686.1"/>
    <property type="molecule type" value="Genomic_DNA"/>
</dbReference>
<dbReference type="Pfam" id="PF01381">
    <property type="entry name" value="HTH_3"/>
    <property type="match status" value="1"/>
</dbReference>
<evidence type="ECO:0000313" key="2">
    <source>
        <dbReference type="EMBL" id="WFP16686.1"/>
    </source>
</evidence>
<dbReference type="Proteomes" id="UP001219037">
    <property type="component" value="Chromosome"/>
</dbReference>
<dbReference type="InterPro" id="IPR001387">
    <property type="entry name" value="Cro/C1-type_HTH"/>
</dbReference>
<dbReference type="Gene3D" id="1.10.260.40">
    <property type="entry name" value="lambda repressor-like DNA-binding domains"/>
    <property type="match status" value="1"/>
</dbReference>
<evidence type="ECO:0000259" key="1">
    <source>
        <dbReference type="PROSITE" id="PS50943"/>
    </source>
</evidence>
<dbReference type="InterPro" id="IPR010982">
    <property type="entry name" value="Lambda_DNA-bd_dom_sf"/>
</dbReference>
<dbReference type="SUPFAM" id="SSF47413">
    <property type="entry name" value="lambda repressor-like DNA-binding domains"/>
    <property type="match status" value="1"/>
</dbReference>
<sequence>MSSITAAINTALEHSTLSQRALAEKTGISQPTLNRILTGAREAKLPEIILIADATGCTVAQLTGTGVSERVECVARATNGSGMDTMRQRLLHFMELDAYLDDQAIPAP</sequence>
<dbReference type="SMART" id="SM00530">
    <property type="entry name" value="HTH_XRE"/>
    <property type="match status" value="1"/>
</dbReference>
<feature type="domain" description="HTH cro/C1-type" evidence="1">
    <location>
        <begin position="17"/>
        <end position="62"/>
    </location>
</feature>
<name>A0ABY8H6C0_9MICC</name>
<dbReference type="PROSITE" id="PS50943">
    <property type="entry name" value="HTH_CROC1"/>
    <property type="match status" value="1"/>
</dbReference>
<proteinExistence type="predicted"/>